<evidence type="ECO:0000313" key="4">
    <source>
        <dbReference type="EMBL" id="RJP75133.1"/>
    </source>
</evidence>
<dbReference type="Gene3D" id="1.25.40.10">
    <property type="entry name" value="Tetratricopeptide repeat domain"/>
    <property type="match status" value="2"/>
</dbReference>
<feature type="repeat" description="TPR" evidence="1">
    <location>
        <begin position="355"/>
        <end position="388"/>
    </location>
</feature>
<dbReference type="SUPFAM" id="SSF48452">
    <property type="entry name" value="TPR-like"/>
    <property type="match status" value="2"/>
</dbReference>
<dbReference type="EMBL" id="QZKI01000006">
    <property type="protein sequence ID" value="RJP75133.1"/>
    <property type="molecule type" value="Genomic_DNA"/>
</dbReference>
<sequence>MDRLRLRFWNALQHFCILMSVFSAALALLERTGQTPNPLKKLLAFASGNEYARFVPLTWVLPALLSFLFAAVACAAFRRKKLWHPSGFMTLPAPNGGYLRKANLAHLKKELSRAGWKKRRAAKTHFRKAERYFVKNWYRSAAAEYRKSASVLATMSAYLNEGVSLCYLSQLRNAADAFDKGLAEALTGKNDSFASAFHCNMCILYREMGSLEQAHSSFKEAYGICMRSGDTLGRLCAVGNSAALFLAQREPGEALQSWRHALDGLAEIHCGIALAVALDGAGCALAAKGESRRALNHHRKALRIFRRHRSLPGTINALANIGHAHARLGRRQRSLRADRKALKLAARYGYVVDQAKIHADTGLAYAKKGKLEDALKSAEKAMELYKQIDNPLGVARQLADIAVIYASQKKTKEALRKLGEARGNFQKVGASSAEYRFLEQRVKLALCGNPDNGPKRSSAGAKGKTIQLA</sequence>
<gene>
    <name evidence="4" type="ORF">C4532_00895</name>
</gene>
<dbReference type="PROSITE" id="PS50005">
    <property type="entry name" value="TPR"/>
    <property type="match status" value="1"/>
</dbReference>
<proteinExistence type="predicted"/>
<keyword evidence="3" id="KW-0472">Membrane</keyword>
<organism evidence="4 5">
    <name type="scientific">Candidatus Abyssobacteria bacterium SURF_17</name>
    <dbReference type="NCBI Taxonomy" id="2093361"/>
    <lineage>
        <taxon>Bacteria</taxon>
        <taxon>Pseudomonadati</taxon>
        <taxon>Candidatus Hydrogenedentota</taxon>
        <taxon>Candidatus Abyssobacteria</taxon>
    </lineage>
</organism>
<dbReference type="SMART" id="SM00028">
    <property type="entry name" value="TPR"/>
    <property type="match status" value="5"/>
</dbReference>
<keyword evidence="3" id="KW-0812">Transmembrane</keyword>
<comment type="caution">
    <text evidence="4">The sequence shown here is derived from an EMBL/GenBank/DDBJ whole genome shotgun (WGS) entry which is preliminary data.</text>
</comment>
<dbReference type="InterPro" id="IPR019734">
    <property type="entry name" value="TPR_rpt"/>
</dbReference>
<name>A0A419F938_9BACT</name>
<feature type="region of interest" description="Disordered" evidence="2">
    <location>
        <begin position="448"/>
        <end position="469"/>
    </location>
</feature>
<evidence type="ECO:0000256" key="3">
    <source>
        <dbReference type="SAM" id="Phobius"/>
    </source>
</evidence>
<dbReference type="InterPro" id="IPR011990">
    <property type="entry name" value="TPR-like_helical_dom_sf"/>
</dbReference>
<reference evidence="4 5" key="1">
    <citation type="journal article" date="2017" name="ISME J.">
        <title>Energy and carbon metabolisms in a deep terrestrial subsurface fluid microbial community.</title>
        <authorList>
            <person name="Momper L."/>
            <person name="Jungbluth S.P."/>
            <person name="Lee M.D."/>
            <person name="Amend J.P."/>
        </authorList>
    </citation>
    <scope>NUCLEOTIDE SEQUENCE [LARGE SCALE GENOMIC DNA]</scope>
    <source>
        <strain evidence="4">SURF_17</strain>
    </source>
</reference>
<keyword evidence="1" id="KW-0802">TPR repeat</keyword>
<dbReference type="Proteomes" id="UP000285961">
    <property type="component" value="Unassembled WGS sequence"/>
</dbReference>
<dbReference type="Pfam" id="PF13424">
    <property type="entry name" value="TPR_12"/>
    <property type="match status" value="1"/>
</dbReference>
<evidence type="ECO:0000256" key="2">
    <source>
        <dbReference type="SAM" id="MobiDB-lite"/>
    </source>
</evidence>
<evidence type="ECO:0000313" key="5">
    <source>
        <dbReference type="Proteomes" id="UP000285961"/>
    </source>
</evidence>
<dbReference type="PANTHER" id="PTHR10098">
    <property type="entry name" value="RAPSYN-RELATED"/>
    <property type="match status" value="1"/>
</dbReference>
<protein>
    <submittedName>
        <fullName evidence="4">Tetratricopeptide repeat protein</fullName>
    </submittedName>
</protein>
<accession>A0A419F938</accession>
<evidence type="ECO:0000256" key="1">
    <source>
        <dbReference type="PROSITE-ProRule" id="PRU00339"/>
    </source>
</evidence>
<feature type="transmembrane region" description="Helical" evidence="3">
    <location>
        <begin position="51"/>
        <end position="77"/>
    </location>
</feature>
<dbReference type="AlphaFoldDB" id="A0A419F938"/>
<keyword evidence="3" id="KW-1133">Transmembrane helix</keyword>